<evidence type="ECO:0000256" key="1">
    <source>
        <dbReference type="SAM" id="MobiDB-lite"/>
    </source>
</evidence>
<name>A0ABN7VFF0_GIGMA</name>
<feature type="compositionally biased region" description="Low complexity" evidence="1">
    <location>
        <begin position="61"/>
        <end position="73"/>
    </location>
</feature>
<gene>
    <name evidence="2" type="ORF">GMARGA_LOCUS17911</name>
</gene>
<protein>
    <submittedName>
        <fullName evidence="2">38819_t:CDS:1</fullName>
    </submittedName>
</protein>
<keyword evidence="3" id="KW-1185">Reference proteome</keyword>
<reference evidence="2 3" key="1">
    <citation type="submission" date="2021-06" db="EMBL/GenBank/DDBJ databases">
        <authorList>
            <person name="Kallberg Y."/>
            <person name="Tangrot J."/>
            <person name="Rosling A."/>
        </authorList>
    </citation>
    <scope>NUCLEOTIDE SEQUENCE [LARGE SCALE GENOMIC DNA]</scope>
    <source>
        <strain evidence="2 3">120-4 pot B 10/14</strain>
    </source>
</reference>
<comment type="caution">
    <text evidence="2">The sequence shown here is derived from an EMBL/GenBank/DDBJ whole genome shotgun (WGS) entry which is preliminary data.</text>
</comment>
<accession>A0ABN7VFF0</accession>
<evidence type="ECO:0000313" key="2">
    <source>
        <dbReference type="EMBL" id="CAG8764953.1"/>
    </source>
</evidence>
<feature type="region of interest" description="Disordered" evidence="1">
    <location>
        <begin position="45"/>
        <end position="81"/>
    </location>
</feature>
<feature type="non-terminal residue" evidence="2">
    <location>
        <position position="1"/>
    </location>
</feature>
<organism evidence="2 3">
    <name type="scientific">Gigaspora margarita</name>
    <dbReference type="NCBI Taxonomy" id="4874"/>
    <lineage>
        <taxon>Eukaryota</taxon>
        <taxon>Fungi</taxon>
        <taxon>Fungi incertae sedis</taxon>
        <taxon>Mucoromycota</taxon>
        <taxon>Glomeromycotina</taxon>
        <taxon>Glomeromycetes</taxon>
        <taxon>Diversisporales</taxon>
        <taxon>Gigasporaceae</taxon>
        <taxon>Gigaspora</taxon>
    </lineage>
</organism>
<dbReference type="EMBL" id="CAJVQB010013871">
    <property type="protein sequence ID" value="CAG8764953.1"/>
    <property type="molecule type" value="Genomic_DNA"/>
</dbReference>
<feature type="compositionally biased region" description="Basic residues" evidence="1">
    <location>
        <begin position="51"/>
        <end position="60"/>
    </location>
</feature>
<sequence length="100" mass="11816">NHDERLLSDTLSKFENLILDDKDNISFRYIESEVSDSQKVSFNKGQEYSKKRLHRSRISRSSRISNSSITKSSQHTNTQEPSNFVQYDHLFCEKEYFATF</sequence>
<evidence type="ECO:0000313" key="3">
    <source>
        <dbReference type="Proteomes" id="UP000789901"/>
    </source>
</evidence>
<dbReference type="Proteomes" id="UP000789901">
    <property type="component" value="Unassembled WGS sequence"/>
</dbReference>
<proteinExistence type="predicted"/>